<comment type="caution">
    <text evidence="1">The sequence shown here is derived from an EMBL/GenBank/DDBJ whole genome shotgun (WGS) entry which is preliminary data.</text>
</comment>
<protein>
    <submittedName>
        <fullName evidence="1">TIGR01459 family HAD-type hydrolase</fullName>
    </submittedName>
</protein>
<sequence length="280" mass="29567">MSSIPEIALSDLCDRYEVFFVDQFGVLRDDEGAYPGATDALRQLKSAGKTVVILSNSGRSGDHNAKRFIKLGFPRDSFDRFVTSGDAAFAVLSGQGSPVPPGTRCLTISSGDDRNLADRLGLTSTEDAAEAGLVIISGSEAEKIPLDSYAEQLRPAAKRGVPAICTNPDMHKLAGGTTAPGAGSIATLYEQLGGSVRWFGKPHRDIYEQAARTCGDPAHSSIVCIGDSIDHDILGASSFGLASVLVRTGILATLGTEELESMMAPDRRPTFTMAAFRPAD</sequence>
<keyword evidence="1" id="KW-0378">Hydrolase</keyword>
<reference evidence="1 2" key="1">
    <citation type="submission" date="2022-04" db="EMBL/GenBank/DDBJ databases">
        <title>Rhizobium coralii sp. nov., isolated from coral Turbinaria peltata.</title>
        <authorList>
            <person name="Sun H."/>
        </authorList>
    </citation>
    <scope>NUCLEOTIDE SEQUENCE [LARGE SCALE GENOMIC DNA]</scope>
    <source>
        <strain evidence="1 2">NTR19</strain>
    </source>
</reference>
<dbReference type="RefSeq" id="WP_248683951.1">
    <property type="nucleotide sequence ID" value="NZ_JALPRY010000017.1"/>
</dbReference>
<dbReference type="InterPro" id="IPR023214">
    <property type="entry name" value="HAD_sf"/>
</dbReference>
<gene>
    <name evidence="1" type="ORF">M0654_15870</name>
</gene>
<dbReference type="Pfam" id="PF13242">
    <property type="entry name" value="Hydrolase_like"/>
    <property type="match status" value="1"/>
</dbReference>
<dbReference type="SUPFAM" id="SSF56784">
    <property type="entry name" value="HAD-like"/>
    <property type="match status" value="1"/>
</dbReference>
<organism evidence="1 2">
    <name type="scientific">Neorhizobium turbinariae</name>
    <dbReference type="NCBI Taxonomy" id="2937795"/>
    <lineage>
        <taxon>Bacteria</taxon>
        <taxon>Pseudomonadati</taxon>
        <taxon>Pseudomonadota</taxon>
        <taxon>Alphaproteobacteria</taxon>
        <taxon>Hyphomicrobiales</taxon>
        <taxon>Rhizobiaceae</taxon>
        <taxon>Rhizobium/Agrobacterium group</taxon>
        <taxon>Neorhizobium</taxon>
    </lineage>
</organism>
<dbReference type="InterPro" id="IPR006357">
    <property type="entry name" value="HAD-SF_hydro_IIA"/>
</dbReference>
<dbReference type="PANTHER" id="PTHR19288:SF90">
    <property type="entry name" value="OS08G0542600 PROTEIN"/>
    <property type="match status" value="1"/>
</dbReference>
<dbReference type="EMBL" id="JALPRY010000017">
    <property type="protein sequence ID" value="MCK8781461.1"/>
    <property type="molecule type" value="Genomic_DNA"/>
</dbReference>
<dbReference type="NCBIfam" id="TIGR01460">
    <property type="entry name" value="HAD-SF-IIA"/>
    <property type="match status" value="1"/>
</dbReference>
<proteinExistence type="predicted"/>
<dbReference type="Pfam" id="PF13344">
    <property type="entry name" value="Hydrolase_6"/>
    <property type="match status" value="1"/>
</dbReference>
<keyword evidence="2" id="KW-1185">Reference proteome</keyword>
<dbReference type="GO" id="GO:0016787">
    <property type="term" value="F:hydrolase activity"/>
    <property type="evidence" value="ECO:0007669"/>
    <property type="project" value="UniProtKB-KW"/>
</dbReference>
<accession>A0ABT0IUB9</accession>
<dbReference type="NCBIfam" id="TIGR01459">
    <property type="entry name" value="HAD-SF-IIA-hyp4"/>
    <property type="match status" value="1"/>
</dbReference>
<evidence type="ECO:0000313" key="1">
    <source>
        <dbReference type="EMBL" id="MCK8781461.1"/>
    </source>
</evidence>
<dbReference type="InterPro" id="IPR036412">
    <property type="entry name" value="HAD-like_sf"/>
</dbReference>
<dbReference type="Proteomes" id="UP001202827">
    <property type="component" value="Unassembled WGS sequence"/>
</dbReference>
<evidence type="ECO:0000313" key="2">
    <source>
        <dbReference type="Proteomes" id="UP001202827"/>
    </source>
</evidence>
<dbReference type="PANTHER" id="PTHR19288">
    <property type="entry name" value="4-NITROPHENYLPHOSPHATASE-RELATED"/>
    <property type="match status" value="1"/>
</dbReference>
<name>A0ABT0IUB9_9HYPH</name>
<dbReference type="Gene3D" id="3.40.50.1000">
    <property type="entry name" value="HAD superfamily/HAD-like"/>
    <property type="match status" value="2"/>
</dbReference>
<dbReference type="InterPro" id="IPR006356">
    <property type="entry name" value="HAD-SF_hydro_IIA_hyp3"/>
</dbReference>